<dbReference type="CDD" id="cd16936">
    <property type="entry name" value="HATPase_RsbW-like"/>
    <property type="match status" value="1"/>
</dbReference>
<keyword evidence="3" id="KW-0547">Nucleotide-binding</keyword>
<dbReference type="InterPro" id="IPR002645">
    <property type="entry name" value="STAS_dom"/>
</dbReference>
<evidence type="ECO:0000313" key="4">
    <source>
        <dbReference type="Proteomes" id="UP001589693"/>
    </source>
</evidence>
<dbReference type="InterPro" id="IPR001932">
    <property type="entry name" value="PPM-type_phosphatase-like_dom"/>
</dbReference>
<dbReference type="PANTHER" id="PTHR35526:SF3">
    <property type="entry name" value="ANTI-SIGMA-F FACTOR RSBW"/>
    <property type="match status" value="1"/>
</dbReference>
<dbReference type="SUPFAM" id="SSF55874">
    <property type="entry name" value="ATPase domain of HSP90 chaperone/DNA topoisomerase II/histidine kinase"/>
    <property type="match status" value="1"/>
</dbReference>
<dbReference type="Gene3D" id="3.60.40.10">
    <property type="entry name" value="PPM-type phosphatase domain"/>
    <property type="match status" value="1"/>
</dbReference>
<keyword evidence="1" id="KW-0723">Serine/threonine-protein kinase</keyword>
<keyword evidence="4" id="KW-1185">Reference proteome</keyword>
<dbReference type="Gene3D" id="3.30.750.24">
    <property type="entry name" value="STAS domain"/>
    <property type="match status" value="1"/>
</dbReference>
<feature type="domain" description="STAS" evidence="2">
    <location>
        <begin position="400"/>
        <end position="507"/>
    </location>
</feature>
<dbReference type="InterPro" id="IPR036513">
    <property type="entry name" value="STAS_dom_sf"/>
</dbReference>
<dbReference type="EMBL" id="JBHLZU010000004">
    <property type="protein sequence ID" value="MFB9903275.1"/>
    <property type="molecule type" value="Genomic_DNA"/>
</dbReference>
<dbReference type="Pfam" id="PF13581">
    <property type="entry name" value="HATPase_c_2"/>
    <property type="match status" value="1"/>
</dbReference>
<dbReference type="InterPro" id="IPR036890">
    <property type="entry name" value="HATPase_C_sf"/>
</dbReference>
<reference evidence="3 4" key="1">
    <citation type="submission" date="2024-09" db="EMBL/GenBank/DDBJ databases">
        <authorList>
            <person name="Sun Q."/>
            <person name="Mori K."/>
        </authorList>
    </citation>
    <scope>NUCLEOTIDE SEQUENCE [LARGE SCALE GENOMIC DNA]</scope>
    <source>
        <strain evidence="3 4">TBRC 7907</strain>
    </source>
</reference>
<proteinExistence type="predicted"/>
<dbReference type="CDD" id="cd07043">
    <property type="entry name" value="STAS_anti-anti-sigma_factors"/>
    <property type="match status" value="1"/>
</dbReference>
<organism evidence="3 4">
    <name type="scientific">Allokutzneria oryzae</name>
    <dbReference type="NCBI Taxonomy" id="1378989"/>
    <lineage>
        <taxon>Bacteria</taxon>
        <taxon>Bacillati</taxon>
        <taxon>Actinomycetota</taxon>
        <taxon>Actinomycetes</taxon>
        <taxon>Pseudonocardiales</taxon>
        <taxon>Pseudonocardiaceae</taxon>
        <taxon>Allokutzneria</taxon>
    </lineage>
</organism>
<dbReference type="InterPro" id="IPR003594">
    <property type="entry name" value="HATPase_dom"/>
</dbReference>
<evidence type="ECO:0000256" key="1">
    <source>
        <dbReference type="ARBA" id="ARBA00022527"/>
    </source>
</evidence>
<accession>A0ABV5ZQW1</accession>
<dbReference type="PANTHER" id="PTHR35526">
    <property type="entry name" value="ANTI-SIGMA-F FACTOR RSBW-RELATED"/>
    <property type="match status" value="1"/>
</dbReference>
<dbReference type="SUPFAM" id="SSF52091">
    <property type="entry name" value="SpoIIaa-like"/>
    <property type="match status" value="1"/>
</dbReference>
<name>A0ABV5ZQW1_9PSEU</name>
<keyword evidence="3" id="KW-0067">ATP-binding</keyword>
<comment type="caution">
    <text evidence="3">The sequence shown here is derived from an EMBL/GenBank/DDBJ whole genome shotgun (WGS) entry which is preliminary data.</text>
</comment>
<dbReference type="GO" id="GO:0005524">
    <property type="term" value="F:ATP binding"/>
    <property type="evidence" value="ECO:0007669"/>
    <property type="project" value="UniProtKB-KW"/>
</dbReference>
<keyword evidence="1" id="KW-0418">Kinase</keyword>
<dbReference type="Pfam" id="PF07228">
    <property type="entry name" value="SpoIIE"/>
    <property type="match status" value="1"/>
</dbReference>
<dbReference type="InterPro" id="IPR050267">
    <property type="entry name" value="Anti-sigma-factor_SerPK"/>
</dbReference>
<dbReference type="SMART" id="SM00331">
    <property type="entry name" value="PP2C_SIG"/>
    <property type="match status" value="1"/>
</dbReference>
<keyword evidence="1" id="KW-0808">Transferase</keyword>
<evidence type="ECO:0000313" key="3">
    <source>
        <dbReference type="EMBL" id="MFB9903275.1"/>
    </source>
</evidence>
<dbReference type="InterPro" id="IPR036457">
    <property type="entry name" value="PPM-type-like_dom_sf"/>
</dbReference>
<evidence type="ECO:0000259" key="2">
    <source>
        <dbReference type="PROSITE" id="PS50801"/>
    </source>
</evidence>
<sequence length="507" mass="53103">MNDGRRERGAVGQDPGGADRSSLLAAVMTARQELARQAADQLGLAGIRFAKGVVAGDRAVGRDWHDVLAMGDRIALVVGQVPRQRDEESARVVVERLRGVITAQLLHGCTAAETVLALHRYAGFAAEAAGATLCLAVFEPATRSVRCASAGHPGVLVITEHGVIRQLVGSRSGPLATGYPARAREALETVGERETVLLYSTELGRCHPDVRLETLATSVVAETGADPRALCERLTGRLSCSPDAGDAVALVFTPTRVPVGPFALSFPAEAGRLSALRHELADWLGRVGVSEEDTFAFVLAVGEAAANSIEHGYRSDSATGTITVTAESGAGGATRVTVSDDGHWRYPPLTDHSRGRGLLIMRESMDEVLVHRGAHGTVVTLCKRPSSRADRNGQCDPGGYEVRVRQVEGAVRVELGGELPASVAPALRKSLLTAARGGVFPLRLDLSDVGRDTEGLVLALFSVADAAAAAGQPLVLAAPDPSPVREALATAGLHRIARVTDILETAS</sequence>
<gene>
    <name evidence="3" type="ORF">ACFFQA_04925</name>
</gene>
<dbReference type="PROSITE" id="PS50801">
    <property type="entry name" value="STAS"/>
    <property type="match status" value="1"/>
</dbReference>
<dbReference type="RefSeq" id="WP_377850410.1">
    <property type="nucleotide sequence ID" value="NZ_JBHLZU010000004.1"/>
</dbReference>
<dbReference type="Gene3D" id="3.30.565.10">
    <property type="entry name" value="Histidine kinase-like ATPase, C-terminal domain"/>
    <property type="match status" value="1"/>
</dbReference>
<dbReference type="Proteomes" id="UP001589693">
    <property type="component" value="Unassembled WGS sequence"/>
</dbReference>
<protein>
    <submittedName>
        <fullName evidence="3">ATP-binding protein</fullName>
    </submittedName>
</protein>